<sequence length="112" mass="12295">MAPPPSALREHEAHYPMRVAAELSSWPDLTFRRTRRMIVFSSRGGPVLRLTGRGVAYLRLSGPVLDRLVPLLPPSWLTASSPEPGWVPIRLDGQADAELLLSLVSVAIMVNS</sequence>
<evidence type="ECO:0000313" key="1">
    <source>
        <dbReference type="EMBL" id="MBB5139223.1"/>
    </source>
</evidence>
<comment type="caution">
    <text evidence="1">The sequence shown here is derived from an EMBL/GenBank/DDBJ whole genome shotgun (WGS) entry which is preliminary data.</text>
</comment>
<dbReference type="EMBL" id="JACHGN010000028">
    <property type="protein sequence ID" value="MBB5139223.1"/>
    <property type="molecule type" value="Genomic_DNA"/>
</dbReference>
<organism evidence="1 2">
    <name type="scientific">Thermocatellispora tengchongensis</name>
    <dbReference type="NCBI Taxonomy" id="1073253"/>
    <lineage>
        <taxon>Bacteria</taxon>
        <taxon>Bacillati</taxon>
        <taxon>Actinomycetota</taxon>
        <taxon>Actinomycetes</taxon>
        <taxon>Streptosporangiales</taxon>
        <taxon>Streptosporangiaceae</taxon>
        <taxon>Thermocatellispora</taxon>
    </lineage>
</organism>
<accession>A0A840PMJ0</accession>
<dbReference type="AlphaFoldDB" id="A0A840PMJ0"/>
<gene>
    <name evidence="1" type="ORF">HNP84_008986</name>
</gene>
<name>A0A840PMJ0_9ACTN</name>
<evidence type="ECO:0000313" key="2">
    <source>
        <dbReference type="Proteomes" id="UP000578449"/>
    </source>
</evidence>
<protein>
    <submittedName>
        <fullName evidence="1">Uncharacterized protein</fullName>
    </submittedName>
</protein>
<dbReference type="RefSeq" id="WP_185056064.1">
    <property type="nucleotide sequence ID" value="NZ_BAABIX010000026.1"/>
</dbReference>
<keyword evidence="2" id="KW-1185">Reference proteome</keyword>
<dbReference type="Proteomes" id="UP000578449">
    <property type="component" value="Unassembled WGS sequence"/>
</dbReference>
<proteinExistence type="predicted"/>
<reference evidence="1 2" key="1">
    <citation type="submission" date="2020-08" db="EMBL/GenBank/DDBJ databases">
        <title>Genomic Encyclopedia of Type Strains, Phase IV (KMG-IV): sequencing the most valuable type-strain genomes for metagenomic binning, comparative biology and taxonomic classification.</title>
        <authorList>
            <person name="Goeker M."/>
        </authorList>
    </citation>
    <scope>NUCLEOTIDE SEQUENCE [LARGE SCALE GENOMIC DNA]</scope>
    <source>
        <strain evidence="1 2">DSM 45615</strain>
    </source>
</reference>